<accession>A0AAU7MAI8</accession>
<feature type="transmembrane region" description="Helical" evidence="8">
    <location>
        <begin position="170"/>
        <end position="192"/>
    </location>
</feature>
<evidence type="ECO:0000313" key="11">
    <source>
        <dbReference type="EMBL" id="XCH75148.1"/>
    </source>
</evidence>
<name>A0AAU7MAI8_9ACTN</name>
<feature type="domain" description="Major facilitator superfamily (MFS) profile" evidence="9">
    <location>
        <begin position="18"/>
        <end position="505"/>
    </location>
</feature>
<protein>
    <submittedName>
        <fullName evidence="10">MFS transporter</fullName>
    </submittedName>
</protein>
<evidence type="ECO:0000256" key="4">
    <source>
        <dbReference type="ARBA" id="ARBA00022692"/>
    </source>
</evidence>
<sequence length="530" mass="54692">MDAVNTEGPRAGRREWLGFGVLMLPLLLVSMDVSVLYFAVPFISRELAPTSTQQLWIFDMYGFVLAGLLLTMGSLGDRIGRRRLLLVGAAAFSAASLLAAYAGSAEVLILARALLGIGGATLMPSTLGLIRNMFQDDRQRGTAIAIWTAAMTGGIAIGPVLSGFLLEHFWWGSVFLINIPAMALLLLLGPVLLPEFRTPHATGFDLVGSVLSLAAILPMIYGIKELARDGFAPLPAAALLAGAAVGALFLHRQRTRPEPMIDLTLFRRRAFGASLLVTMLATFALVGFAIFTTQYLQLVLGMSPLRAALWSLLPTVGVGAAAPLAAVAARRTNRAYVMAAGFVVAAGGFAVLTAVRPGSGLWPVMIGASLYAVGLVVVMSLVTDVVLGEAPAERASSVSGLLESATEFAGALGMALLGSVGSAVYRLRIGPALPDGLPPVATGEARETLAGALTTAARLPGGTGALILTAARAAFLDGMHAAAVAAGVVMLVAAVLCVVLLRHAHAVDAAAARPDGPPADVPTLDRPAAV</sequence>
<feature type="transmembrane region" description="Helical" evidence="8">
    <location>
        <begin position="481"/>
        <end position="501"/>
    </location>
</feature>
<feature type="transmembrane region" description="Helical" evidence="8">
    <location>
        <begin position="142"/>
        <end position="164"/>
    </location>
</feature>
<gene>
    <name evidence="11" type="ORF">ABUL08_03295</name>
    <name evidence="10" type="ORF">VK199_03290</name>
</gene>
<evidence type="ECO:0000256" key="5">
    <source>
        <dbReference type="ARBA" id="ARBA00022989"/>
    </source>
</evidence>
<organism evidence="10">
    <name type="scientific">Micromonospora sp. CCTCC AA 2012012</name>
    <dbReference type="NCBI Taxonomy" id="3111921"/>
    <lineage>
        <taxon>Bacteria</taxon>
        <taxon>Bacillati</taxon>
        <taxon>Actinomycetota</taxon>
        <taxon>Actinomycetes</taxon>
        <taxon>Micromonosporales</taxon>
        <taxon>Micromonosporaceae</taxon>
        <taxon>Micromonospora</taxon>
    </lineage>
</organism>
<feature type="transmembrane region" description="Helical" evidence="8">
    <location>
        <begin position="408"/>
        <end position="427"/>
    </location>
</feature>
<evidence type="ECO:0000256" key="2">
    <source>
        <dbReference type="ARBA" id="ARBA00022448"/>
    </source>
</evidence>
<dbReference type="InterPro" id="IPR011701">
    <property type="entry name" value="MFS"/>
</dbReference>
<evidence type="ECO:0000256" key="1">
    <source>
        <dbReference type="ARBA" id="ARBA00004651"/>
    </source>
</evidence>
<feature type="transmembrane region" description="Helical" evidence="8">
    <location>
        <begin position="204"/>
        <end position="224"/>
    </location>
</feature>
<evidence type="ECO:0000313" key="10">
    <source>
        <dbReference type="EMBL" id="XBP94449.1"/>
    </source>
</evidence>
<keyword evidence="2" id="KW-0813">Transport</keyword>
<dbReference type="SUPFAM" id="SSF103473">
    <property type="entry name" value="MFS general substrate transporter"/>
    <property type="match status" value="1"/>
</dbReference>
<evidence type="ECO:0000256" key="8">
    <source>
        <dbReference type="SAM" id="Phobius"/>
    </source>
</evidence>
<dbReference type="EMBL" id="CP159342">
    <property type="protein sequence ID" value="XCH75148.1"/>
    <property type="molecule type" value="Genomic_DNA"/>
</dbReference>
<dbReference type="GO" id="GO:0022857">
    <property type="term" value="F:transmembrane transporter activity"/>
    <property type="evidence" value="ECO:0007669"/>
    <property type="project" value="InterPro"/>
</dbReference>
<evidence type="ECO:0000256" key="7">
    <source>
        <dbReference type="SAM" id="MobiDB-lite"/>
    </source>
</evidence>
<dbReference type="PROSITE" id="PS50850">
    <property type="entry name" value="MFS"/>
    <property type="match status" value="1"/>
</dbReference>
<keyword evidence="3" id="KW-1003">Cell membrane</keyword>
<dbReference type="GO" id="GO:0005886">
    <property type="term" value="C:plasma membrane"/>
    <property type="evidence" value="ECO:0007669"/>
    <property type="project" value="UniProtKB-SubCell"/>
</dbReference>
<feature type="region of interest" description="Disordered" evidence="7">
    <location>
        <begin position="511"/>
        <end position="530"/>
    </location>
</feature>
<dbReference type="RefSeq" id="WP_350934367.1">
    <property type="nucleotide sequence ID" value="NZ_CP157762.1"/>
</dbReference>
<feature type="transmembrane region" description="Helical" evidence="8">
    <location>
        <begin position="271"/>
        <end position="296"/>
    </location>
</feature>
<feature type="transmembrane region" description="Helical" evidence="8">
    <location>
        <begin position="308"/>
        <end position="328"/>
    </location>
</feature>
<reference evidence="11" key="2">
    <citation type="submission" date="2024-06" db="EMBL/GenBank/DDBJ databases">
        <title>Micromonospora mangrovi CCTCC AA 2012012 genome sequences.</title>
        <authorList>
            <person name="Gao J."/>
        </authorList>
    </citation>
    <scope>NUCLEOTIDE SEQUENCE</scope>
    <source>
        <strain evidence="11">CCTCC AA 2012012</strain>
    </source>
</reference>
<dbReference type="Gene3D" id="1.20.1720.10">
    <property type="entry name" value="Multidrug resistance protein D"/>
    <property type="match status" value="2"/>
</dbReference>
<reference evidence="10" key="1">
    <citation type="submission" date="2024-01" db="EMBL/GenBank/DDBJ databases">
        <title>The genome sequence of Micromonospora mangrovi CCTCC AA 2012012.</title>
        <authorList>
            <person name="Gao J."/>
        </authorList>
    </citation>
    <scope>NUCLEOTIDE SEQUENCE</scope>
    <source>
        <strain evidence="10">CCTCC AA 2012012</strain>
    </source>
</reference>
<dbReference type="InterPro" id="IPR020846">
    <property type="entry name" value="MFS_dom"/>
</dbReference>
<dbReference type="AlphaFoldDB" id="A0AAU7MAI8"/>
<feature type="transmembrane region" description="Helical" evidence="8">
    <location>
        <begin position="335"/>
        <end position="355"/>
    </location>
</feature>
<feature type="transmembrane region" description="Helical" evidence="8">
    <location>
        <begin position="361"/>
        <end position="387"/>
    </location>
</feature>
<evidence type="ECO:0000256" key="6">
    <source>
        <dbReference type="ARBA" id="ARBA00023136"/>
    </source>
</evidence>
<evidence type="ECO:0000259" key="9">
    <source>
        <dbReference type="PROSITE" id="PS50850"/>
    </source>
</evidence>
<feature type="transmembrane region" description="Helical" evidence="8">
    <location>
        <begin position="230"/>
        <end position="250"/>
    </location>
</feature>
<comment type="subcellular location">
    <subcellularLocation>
        <location evidence="1">Cell membrane</location>
        <topology evidence="1">Multi-pass membrane protein</topology>
    </subcellularLocation>
</comment>
<dbReference type="CDD" id="cd17321">
    <property type="entry name" value="MFS_MMR_MDR_like"/>
    <property type="match status" value="1"/>
</dbReference>
<dbReference type="PANTHER" id="PTHR42718">
    <property type="entry name" value="MAJOR FACILITATOR SUPERFAMILY MULTIDRUG TRANSPORTER MFSC"/>
    <property type="match status" value="1"/>
</dbReference>
<evidence type="ECO:0000256" key="3">
    <source>
        <dbReference type="ARBA" id="ARBA00022475"/>
    </source>
</evidence>
<feature type="transmembrane region" description="Helical" evidence="8">
    <location>
        <begin position="84"/>
        <end position="103"/>
    </location>
</feature>
<keyword evidence="5 8" id="KW-1133">Transmembrane helix</keyword>
<feature type="transmembrane region" description="Helical" evidence="8">
    <location>
        <begin position="55"/>
        <end position="72"/>
    </location>
</feature>
<proteinExistence type="predicted"/>
<dbReference type="InterPro" id="IPR036259">
    <property type="entry name" value="MFS_trans_sf"/>
</dbReference>
<keyword evidence="6 8" id="KW-0472">Membrane</keyword>
<feature type="transmembrane region" description="Helical" evidence="8">
    <location>
        <begin position="109"/>
        <end position="130"/>
    </location>
</feature>
<dbReference type="Pfam" id="PF07690">
    <property type="entry name" value="MFS_1"/>
    <property type="match status" value="1"/>
</dbReference>
<dbReference type="PANTHER" id="PTHR42718:SF47">
    <property type="entry name" value="METHYL VIOLOGEN RESISTANCE PROTEIN SMVA"/>
    <property type="match status" value="1"/>
</dbReference>
<dbReference type="EMBL" id="CP157762">
    <property type="protein sequence ID" value="XBP94449.1"/>
    <property type="molecule type" value="Genomic_DNA"/>
</dbReference>
<keyword evidence="4 8" id="KW-0812">Transmembrane</keyword>
<feature type="transmembrane region" description="Helical" evidence="8">
    <location>
        <begin position="16"/>
        <end position="43"/>
    </location>
</feature>